<evidence type="ECO:0000256" key="4">
    <source>
        <dbReference type="ARBA" id="ARBA00023004"/>
    </source>
</evidence>
<keyword evidence="1" id="KW-0813">Transport</keyword>
<evidence type="ECO:0000313" key="5">
    <source>
        <dbReference type="EMBL" id="QJQ33549.1"/>
    </source>
</evidence>
<keyword evidence="3" id="KW-0479">Metal-binding</keyword>
<sequence length="106" mass="11852">MVDHFYDLMDGDPAYARLRAIHAADLSPMRDSLAGFLNGWMGGPRDWFGSGKCVMSAHSPFQIDGELRDQWLSAMRQAMDRVAMDDDLRQTLDEGFARVAAAMVRA</sequence>
<dbReference type="InterPro" id="IPR012292">
    <property type="entry name" value="Globin/Proto"/>
</dbReference>
<gene>
    <name evidence="5" type="ORF">GV829_03575</name>
</gene>
<organism evidence="5 6">
    <name type="scientific">Sphingomonas lacunae</name>
    <dbReference type="NCBI Taxonomy" id="2698828"/>
    <lineage>
        <taxon>Bacteria</taxon>
        <taxon>Pseudomonadati</taxon>
        <taxon>Pseudomonadota</taxon>
        <taxon>Alphaproteobacteria</taxon>
        <taxon>Sphingomonadales</taxon>
        <taxon>Sphingomonadaceae</taxon>
        <taxon>Sphingomonas</taxon>
    </lineage>
</organism>
<dbReference type="GO" id="GO:0019825">
    <property type="term" value="F:oxygen binding"/>
    <property type="evidence" value="ECO:0007669"/>
    <property type="project" value="InterPro"/>
</dbReference>
<dbReference type="KEGG" id="slan:GV829_03575"/>
<dbReference type="Proteomes" id="UP000503018">
    <property type="component" value="Chromosome"/>
</dbReference>
<dbReference type="InterPro" id="IPR009050">
    <property type="entry name" value="Globin-like_sf"/>
</dbReference>
<evidence type="ECO:0000256" key="3">
    <source>
        <dbReference type="ARBA" id="ARBA00022723"/>
    </source>
</evidence>
<dbReference type="GO" id="GO:0020037">
    <property type="term" value="F:heme binding"/>
    <property type="evidence" value="ECO:0007669"/>
    <property type="project" value="InterPro"/>
</dbReference>
<evidence type="ECO:0000256" key="1">
    <source>
        <dbReference type="ARBA" id="ARBA00022448"/>
    </source>
</evidence>
<name>A0A6M4AZM5_9SPHN</name>
<evidence type="ECO:0000256" key="2">
    <source>
        <dbReference type="ARBA" id="ARBA00022617"/>
    </source>
</evidence>
<dbReference type="AlphaFoldDB" id="A0A6M4AZM5"/>
<keyword evidence="6" id="KW-1185">Reference proteome</keyword>
<dbReference type="Gene3D" id="1.10.490.10">
    <property type="entry name" value="Globins"/>
    <property type="match status" value="1"/>
</dbReference>
<dbReference type="Pfam" id="PF01152">
    <property type="entry name" value="Bac_globin"/>
    <property type="match status" value="1"/>
</dbReference>
<keyword evidence="4" id="KW-0408">Iron</keyword>
<dbReference type="GO" id="GO:0046872">
    <property type="term" value="F:metal ion binding"/>
    <property type="evidence" value="ECO:0007669"/>
    <property type="project" value="UniProtKB-KW"/>
</dbReference>
<dbReference type="EMBL" id="CP053015">
    <property type="protein sequence ID" value="QJQ33549.1"/>
    <property type="molecule type" value="Genomic_DNA"/>
</dbReference>
<evidence type="ECO:0000313" key="6">
    <source>
        <dbReference type="Proteomes" id="UP000503018"/>
    </source>
</evidence>
<keyword evidence="2" id="KW-0349">Heme</keyword>
<dbReference type="SUPFAM" id="SSF46458">
    <property type="entry name" value="Globin-like"/>
    <property type="match status" value="1"/>
</dbReference>
<reference evidence="5 6" key="1">
    <citation type="submission" date="2020-01" db="EMBL/GenBank/DDBJ databases">
        <title>Sphingomonas sp. strain CSW-10.</title>
        <authorList>
            <person name="Chen W.-M."/>
        </authorList>
    </citation>
    <scope>NUCLEOTIDE SEQUENCE [LARGE SCALE GENOMIC DNA]</scope>
    <source>
        <strain evidence="5 6">CSW-10</strain>
    </source>
</reference>
<dbReference type="InterPro" id="IPR001486">
    <property type="entry name" value="Hemoglobin_trunc"/>
</dbReference>
<accession>A0A6M4AZM5</accession>
<protein>
    <submittedName>
        <fullName evidence="5">Globin</fullName>
    </submittedName>
</protein>
<proteinExistence type="predicted"/>